<comment type="caution">
    <text evidence="3">The sequence shown here is derived from an EMBL/GenBank/DDBJ whole genome shotgun (WGS) entry which is preliminary data.</text>
</comment>
<dbReference type="Gene3D" id="2.60.120.260">
    <property type="entry name" value="Galactose-binding domain-like"/>
    <property type="match status" value="1"/>
</dbReference>
<name>A0A8J3BL07_9FLAO</name>
<dbReference type="Pfam" id="PF17996">
    <property type="entry name" value="CE2_N"/>
    <property type="match status" value="1"/>
</dbReference>
<dbReference type="Gene3D" id="3.40.50.1110">
    <property type="entry name" value="SGNH hydrolase"/>
    <property type="match status" value="1"/>
</dbReference>
<evidence type="ECO:0000259" key="1">
    <source>
        <dbReference type="Pfam" id="PF13472"/>
    </source>
</evidence>
<dbReference type="InterPro" id="IPR013830">
    <property type="entry name" value="SGNH_hydro"/>
</dbReference>
<evidence type="ECO:0000259" key="2">
    <source>
        <dbReference type="Pfam" id="PF17996"/>
    </source>
</evidence>
<accession>A0A8J3BL07</accession>
<dbReference type="GO" id="GO:0052689">
    <property type="term" value="F:carboxylic ester hydrolase activity"/>
    <property type="evidence" value="ECO:0007669"/>
    <property type="project" value="InterPro"/>
</dbReference>
<dbReference type="PANTHER" id="PTHR37834:SF2">
    <property type="entry name" value="ESTERASE, SGNH HYDROLASE-TYPE"/>
    <property type="match status" value="1"/>
</dbReference>
<protein>
    <recommendedName>
        <fullName evidence="5">GDSL family lipase</fullName>
    </recommendedName>
</protein>
<dbReference type="InterPro" id="IPR040794">
    <property type="entry name" value="CE2_N"/>
</dbReference>
<dbReference type="Pfam" id="PF13472">
    <property type="entry name" value="Lipase_GDSL_2"/>
    <property type="match status" value="1"/>
</dbReference>
<dbReference type="EMBL" id="BMNR01000003">
    <property type="protein sequence ID" value="GGK22251.1"/>
    <property type="molecule type" value="Genomic_DNA"/>
</dbReference>
<sequence>MFKYNLSIICFLIIISCKENTLKIYNSTDKLLKYTGRIEQLTDSTTALIGSAASLEFNTKGDSVLLFLRSEVTPRNYVVLTINDEYQERYQIKGDTVNKITLQLPKKEFNKIGIHKATEAASGNIIIHKIEAEKLVPLNGENSVLIEFIGDSITCGALADNSDIDCNEGEYLDQHNAYLAYGPRLARTINADYMLSSVSGIGMYRNWNDENIEEPIMPQVYNNLYLNTDDSKPYKSNFKPDIVSICLGTNDMSDGDGIKERLPFDTKKYTDNYIKFVEAIFNKNPNVRIALLNSPMVSGDKNDTLVSCLKTVQNHFKDKDIVLFQFDKLFVNGCNNHPSVEDHKVLADQLTPFFKNILSKK</sequence>
<dbReference type="SUPFAM" id="SSF52266">
    <property type="entry name" value="SGNH hydrolase"/>
    <property type="match status" value="1"/>
</dbReference>
<feature type="domain" description="SGNH hydrolase-type esterase" evidence="1">
    <location>
        <begin position="148"/>
        <end position="292"/>
    </location>
</feature>
<feature type="domain" description="Carbohydrate esterase 2 N-terminal" evidence="2">
    <location>
        <begin position="34"/>
        <end position="133"/>
    </location>
</feature>
<dbReference type="InterPro" id="IPR052762">
    <property type="entry name" value="PCW_deacetylase/CE"/>
</dbReference>
<dbReference type="InterPro" id="IPR037461">
    <property type="entry name" value="CtCE2-like_dom"/>
</dbReference>
<evidence type="ECO:0008006" key="5">
    <source>
        <dbReference type="Google" id="ProtNLM"/>
    </source>
</evidence>
<organism evidence="3 4">
    <name type="scientific">Yeosuana aromativorans</name>
    <dbReference type="NCBI Taxonomy" id="288019"/>
    <lineage>
        <taxon>Bacteria</taxon>
        <taxon>Pseudomonadati</taxon>
        <taxon>Bacteroidota</taxon>
        <taxon>Flavobacteriia</taxon>
        <taxon>Flavobacteriales</taxon>
        <taxon>Flavobacteriaceae</taxon>
        <taxon>Yeosuana</taxon>
    </lineage>
</organism>
<dbReference type="Proteomes" id="UP000612329">
    <property type="component" value="Unassembled WGS sequence"/>
</dbReference>
<dbReference type="AlphaFoldDB" id="A0A8J3BL07"/>
<dbReference type="InterPro" id="IPR036514">
    <property type="entry name" value="SGNH_hydro_sf"/>
</dbReference>
<evidence type="ECO:0000313" key="4">
    <source>
        <dbReference type="Proteomes" id="UP000612329"/>
    </source>
</evidence>
<proteinExistence type="predicted"/>
<reference evidence="3" key="1">
    <citation type="journal article" date="2014" name="Int. J. Syst. Evol. Microbiol.">
        <title>Complete genome sequence of Corynebacterium casei LMG S-19264T (=DSM 44701T), isolated from a smear-ripened cheese.</title>
        <authorList>
            <consortium name="US DOE Joint Genome Institute (JGI-PGF)"/>
            <person name="Walter F."/>
            <person name="Albersmeier A."/>
            <person name="Kalinowski J."/>
            <person name="Ruckert C."/>
        </authorList>
    </citation>
    <scope>NUCLEOTIDE SEQUENCE</scope>
    <source>
        <strain evidence="3">JCM 12862</strain>
    </source>
</reference>
<evidence type="ECO:0000313" key="3">
    <source>
        <dbReference type="EMBL" id="GGK22251.1"/>
    </source>
</evidence>
<dbReference type="PROSITE" id="PS51257">
    <property type="entry name" value="PROKAR_LIPOPROTEIN"/>
    <property type="match status" value="1"/>
</dbReference>
<dbReference type="CDD" id="cd01831">
    <property type="entry name" value="Endoglucanase_E_like"/>
    <property type="match status" value="1"/>
</dbReference>
<dbReference type="PANTHER" id="PTHR37834">
    <property type="entry name" value="GDSL-LIKE LIPASE/ACYLHYDROLASE DOMAIN PROTEIN (AFU_ORTHOLOGUE AFUA_2G00620)"/>
    <property type="match status" value="1"/>
</dbReference>
<reference evidence="3" key="2">
    <citation type="submission" date="2020-09" db="EMBL/GenBank/DDBJ databases">
        <authorList>
            <person name="Sun Q."/>
            <person name="Ohkuma M."/>
        </authorList>
    </citation>
    <scope>NUCLEOTIDE SEQUENCE</scope>
    <source>
        <strain evidence="3">JCM 12862</strain>
    </source>
</reference>
<keyword evidence="4" id="KW-1185">Reference proteome</keyword>
<gene>
    <name evidence="3" type="ORF">GCM10007962_15490</name>
</gene>
<dbReference type="RefSeq" id="WP_188651749.1">
    <property type="nucleotide sequence ID" value="NZ_BMNR01000003.1"/>
</dbReference>